<dbReference type="EMBL" id="VSSQ01004474">
    <property type="protein sequence ID" value="MPM25338.1"/>
    <property type="molecule type" value="Genomic_DNA"/>
</dbReference>
<dbReference type="InterPro" id="IPR027417">
    <property type="entry name" value="P-loop_NTPase"/>
</dbReference>
<dbReference type="AlphaFoldDB" id="A0A644YBK6"/>
<evidence type="ECO:0000259" key="1">
    <source>
        <dbReference type="Pfam" id="PF00004"/>
    </source>
</evidence>
<organism evidence="2">
    <name type="scientific">bioreactor metagenome</name>
    <dbReference type="NCBI Taxonomy" id="1076179"/>
    <lineage>
        <taxon>unclassified sequences</taxon>
        <taxon>metagenomes</taxon>
        <taxon>ecological metagenomes</taxon>
    </lineage>
</organism>
<feature type="domain" description="ATPase AAA-type core" evidence="1">
    <location>
        <begin position="213"/>
        <end position="334"/>
    </location>
</feature>
<accession>A0A644YBK6</accession>
<dbReference type="GO" id="GO:0016887">
    <property type="term" value="F:ATP hydrolysis activity"/>
    <property type="evidence" value="ECO:0007669"/>
    <property type="project" value="InterPro"/>
</dbReference>
<dbReference type="GO" id="GO:0005524">
    <property type="term" value="F:ATP binding"/>
    <property type="evidence" value="ECO:0007669"/>
    <property type="project" value="InterPro"/>
</dbReference>
<evidence type="ECO:0000313" key="2">
    <source>
        <dbReference type="EMBL" id="MPM25338.1"/>
    </source>
</evidence>
<sequence>MHSLFLKTKNMSFANRPIDHRKVRITGEETDFFDEFGNINSRILFYRTFGSIAFVHHSYSKADAHEQIEERLKNSEYSDQLELLFRMTSSRNPVNIHHDPLEEPRLGQERIYRVGEGIMIHLLDNSYALLHTSDANEEKINSLVALIEGNTEERERKKLHKFSMITHQFGFDLEYFDIKAYDIDIHKQYNDDFIKADTRIRTFLDEPKTSGIILLHGLYGSGKTTYIRHLINNTEKNFIYVPINMVGSLNEPEFLPFITQYRDSVLIIEDCEHLIQSRKNGTPSNALVNLLNMGDGLLGDALQLKIICTFNAELSDIDEALLRKGRLVVRYYFDKLSPEKSVRLQKDIKRNNIVNEALTLAEIFNPEENDLAGEAGRKSIGFKR</sequence>
<reference evidence="2" key="1">
    <citation type="submission" date="2019-08" db="EMBL/GenBank/DDBJ databases">
        <authorList>
            <person name="Kucharzyk K."/>
            <person name="Murdoch R.W."/>
            <person name="Higgins S."/>
            <person name="Loffler F."/>
        </authorList>
    </citation>
    <scope>NUCLEOTIDE SEQUENCE</scope>
</reference>
<proteinExistence type="predicted"/>
<dbReference type="Pfam" id="PF00004">
    <property type="entry name" value="AAA"/>
    <property type="match status" value="1"/>
</dbReference>
<comment type="caution">
    <text evidence="2">The sequence shown here is derived from an EMBL/GenBank/DDBJ whole genome shotgun (WGS) entry which is preliminary data.</text>
</comment>
<gene>
    <name evidence="2" type="ORF">SDC9_71829</name>
</gene>
<dbReference type="Gene3D" id="3.40.50.300">
    <property type="entry name" value="P-loop containing nucleotide triphosphate hydrolases"/>
    <property type="match status" value="1"/>
</dbReference>
<dbReference type="SUPFAM" id="SSF52540">
    <property type="entry name" value="P-loop containing nucleoside triphosphate hydrolases"/>
    <property type="match status" value="1"/>
</dbReference>
<dbReference type="InterPro" id="IPR003959">
    <property type="entry name" value="ATPase_AAA_core"/>
</dbReference>
<name>A0A644YBK6_9ZZZZ</name>
<protein>
    <recommendedName>
        <fullName evidence="1">ATPase AAA-type core domain-containing protein</fullName>
    </recommendedName>
</protein>